<name>A0A0A9BQR5_ARUDO</name>
<protein>
    <submittedName>
        <fullName evidence="1">Uncharacterized protein</fullName>
    </submittedName>
</protein>
<sequence>MRLVGHGTQSRGKIIFFNILAGVS</sequence>
<evidence type="ECO:0000313" key="1">
    <source>
        <dbReference type="EMBL" id="JAD61587.1"/>
    </source>
</evidence>
<reference evidence="1" key="2">
    <citation type="journal article" date="2015" name="Data Brief">
        <title>Shoot transcriptome of the giant reed, Arundo donax.</title>
        <authorList>
            <person name="Barrero R.A."/>
            <person name="Guerrero F.D."/>
            <person name="Moolhuijzen P."/>
            <person name="Goolsby J.A."/>
            <person name="Tidwell J."/>
            <person name="Bellgard S.E."/>
            <person name="Bellgard M.I."/>
        </authorList>
    </citation>
    <scope>NUCLEOTIDE SEQUENCE</scope>
    <source>
        <tissue evidence="1">Shoot tissue taken approximately 20 cm above the soil surface</tissue>
    </source>
</reference>
<reference evidence="1" key="1">
    <citation type="submission" date="2014-09" db="EMBL/GenBank/DDBJ databases">
        <authorList>
            <person name="Magalhaes I.L.F."/>
            <person name="Oliveira U."/>
            <person name="Santos F.R."/>
            <person name="Vidigal T.H.D.A."/>
            <person name="Brescovit A.D."/>
            <person name="Santos A.J."/>
        </authorList>
    </citation>
    <scope>NUCLEOTIDE SEQUENCE</scope>
    <source>
        <tissue evidence="1">Shoot tissue taken approximately 20 cm above the soil surface</tissue>
    </source>
</reference>
<organism evidence="1">
    <name type="scientific">Arundo donax</name>
    <name type="common">Giant reed</name>
    <name type="synonym">Donax arundinaceus</name>
    <dbReference type="NCBI Taxonomy" id="35708"/>
    <lineage>
        <taxon>Eukaryota</taxon>
        <taxon>Viridiplantae</taxon>
        <taxon>Streptophyta</taxon>
        <taxon>Embryophyta</taxon>
        <taxon>Tracheophyta</taxon>
        <taxon>Spermatophyta</taxon>
        <taxon>Magnoliopsida</taxon>
        <taxon>Liliopsida</taxon>
        <taxon>Poales</taxon>
        <taxon>Poaceae</taxon>
        <taxon>PACMAD clade</taxon>
        <taxon>Arundinoideae</taxon>
        <taxon>Arundineae</taxon>
        <taxon>Arundo</taxon>
    </lineage>
</organism>
<accession>A0A0A9BQR5</accession>
<dbReference type="AlphaFoldDB" id="A0A0A9BQR5"/>
<dbReference type="EMBL" id="GBRH01236308">
    <property type="protein sequence ID" value="JAD61587.1"/>
    <property type="molecule type" value="Transcribed_RNA"/>
</dbReference>
<proteinExistence type="predicted"/>